<accession>A0A9W8RN45</accession>
<dbReference type="EMBL" id="JAOQAZ010000046">
    <property type="protein sequence ID" value="KAJ4245500.1"/>
    <property type="molecule type" value="Genomic_DNA"/>
</dbReference>
<gene>
    <name evidence="1" type="ORF">NW762_014009</name>
</gene>
<sequence>MEHFGNLRTTMAEVKDISIQLADPKNTFGQVTSASLVLTGPLVASEALVHKSVEEPESLREGPRWLVQWANVRTIAGHPLKLSIDDDVKNFRGRCAEHKWLLSEEENFFLAIGEATTDPPREKAKTYGLLLKRISDGKHIRVGLWVADYGFVSQHAETKAQFQIETVILA</sequence>
<reference evidence="1" key="1">
    <citation type="submission" date="2022-09" db="EMBL/GenBank/DDBJ databases">
        <title>Fusarium specimens isolated from Avocado Roots.</title>
        <authorList>
            <person name="Stajich J."/>
            <person name="Roper C."/>
            <person name="Heimlech-Rivalta G."/>
        </authorList>
    </citation>
    <scope>NUCLEOTIDE SEQUENCE</scope>
    <source>
        <strain evidence="1">CF00136</strain>
    </source>
</reference>
<evidence type="ECO:0000313" key="1">
    <source>
        <dbReference type="EMBL" id="KAJ4245500.1"/>
    </source>
</evidence>
<dbReference type="Proteomes" id="UP001152049">
    <property type="component" value="Unassembled WGS sequence"/>
</dbReference>
<evidence type="ECO:0000313" key="2">
    <source>
        <dbReference type="Proteomes" id="UP001152049"/>
    </source>
</evidence>
<comment type="caution">
    <text evidence="1">The sequence shown here is derived from an EMBL/GenBank/DDBJ whole genome shotgun (WGS) entry which is preliminary data.</text>
</comment>
<name>A0A9W8RN45_9HYPO</name>
<keyword evidence="2" id="KW-1185">Reference proteome</keyword>
<dbReference type="OrthoDB" id="1862401at2759"/>
<protein>
    <submittedName>
        <fullName evidence="1">Uncharacterized protein</fullName>
    </submittedName>
</protein>
<proteinExistence type="predicted"/>
<dbReference type="AlphaFoldDB" id="A0A9W8RN45"/>
<organism evidence="1 2">
    <name type="scientific">Fusarium torreyae</name>
    <dbReference type="NCBI Taxonomy" id="1237075"/>
    <lineage>
        <taxon>Eukaryota</taxon>
        <taxon>Fungi</taxon>
        <taxon>Dikarya</taxon>
        <taxon>Ascomycota</taxon>
        <taxon>Pezizomycotina</taxon>
        <taxon>Sordariomycetes</taxon>
        <taxon>Hypocreomycetidae</taxon>
        <taxon>Hypocreales</taxon>
        <taxon>Nectriaceae</taxon>
        <taxon>Fusarium</taxon>
    </lineage>
</organism>